<gene>
    <name evidence="2" type="ORF">M409DRAFT_54942</name>
</gene>
<feature type="region of interest" description="Disordered" evidence="1">
    <location>
        <begin position="109"/>
        <end position="128"/>
    </location>
</feature>
<dbReference type="RefSeq" id="XP_033667503.1">
    <property type="nucleotide sequence ID" value="XM_033812870.1"/>
</dbReference>
<keyword evidence="3" id="KW-1185">Reference proteome</keyword>
<feature type="region of interest" description="Disordered" evidence="1">
    <location>
        <begin position="1"/>
        <end position="26"/>
    </location>
</feature>
<evidence type="ECO:0000313" key="2">
    <source>
        <dbReference type="EMBL" id="KAF2166614.1"/>
    </source>
</evidence>
<dbReference type="GeneID" id="54566142"/>
<feature type="compositionally biased region" description="Basic and acidic residues" evidence="1">
    <location>
        <begin position="42"/>
        <end position="52"/>
    </location>
</feature>
<reference evidence="2" key="1">
    <citation type="journal article" date="2020" name="Stud. Mycol.">
        <title>101 Dothideomycetes genomes: a test case for predicting lifestyles and emergence of pathogens.</title>
        <authorList>
            <person name="Haridas S."/>
            <person name="Albert R."/>
            <person name="Binder M."/>
            <person name="Bloem J."/>
            <person name="Labutti K."/>
            <person name="Salamov A."/>
            <person name="Andreopoulos B."/>
            <person name="Baker S."/>
            <person name="Barry K."/>
            <person name="Bills G."/>
            <person name="Bluhm B."/>
            <person name="Cannon C."/>
            <person name="Castanera R."/>
            <person name="Culley D."/>
            <person name="Daum C."/>
            <person name="Ezra D."/>
            <person name="Gonzalez J."/>
            <person name="Henrissat B."/>
            <person name="Kuo A."/>
            <person name="Liang C."/>
            <person name="Lipzen A."/>
            <person name="Lutzoni F."/>
            <person name="Magnuson J."/>
            <person name="Mondo S."/>
            <person name="Nolan M."/>
            <person name="Ohm R."/>
            <person name="Pangilinan J."/>
            <person name="Park H.-J."/>
            <person name="Ramirez L."/>
            <person name="Alfaro M."/>
            <person name="Sun H."/>
            <person name="Tritt A."/>
            <person name="Yoshinaga Y."/>
            <person name="Zwiers L.-H."/>
            <person name="Turgeon B."/>
            <person name="Goodwin S."/>
            <person name="Spatafora J."/>
            <person name="Crous P."/>
            <person name="Grigoriev I."/>
        </authorList>
    </citation>
    <scope>NUCLEOTIDE SEQUENCE</scope>
    <source>
        <strain evidence="2">ATCC 36951</strain>
    </source>
</reference>
<evidence type="ECO:0000256" key="1">
    <source>
        <dbReference type="SAM" id="MobiDB-lite"/>
    </source>
</evidence>
<dbReference type="Proteomes" id="UP000799537">
    <property type="component" value="Unassembled WGS sequence"/>
</dbReference>
<dbReference type="AlphaFoldDB" id="A0A6A6CHE7"/>
<organism evidence="2 3">
    <name type="scientific">Zasmidium cellare ATCC 36951</name>
    <dbReference type="NCBI Taxonomy" id="1080233"/>
    <lineage>
        <taxon>Eukaryota</taxon>
        <taxon>Fungi</taxon>
        <taxon>Dikarya</taxon>
        <taxon>Ascomycota</taxon>
        <taxon>Pezizomycotina</taxon>
        <taxon>Dothideomycetes</taxon>
        <taxon>Dothideomycetidae</taxon>
        <taxon>Mycosphaerellales</taxon>
        <taxon>Mycosphaerellaceae</taxon>
        <taxon>Zasmidium</taxon>
    </lineage>
</organism>
<feature type="region of interest" description="Disordered" evidence="1">
    <location>
        <begin position="42"/>
        <end position="73"/>
    </location>
</feature>
<dbReference type="EMBL" id="ML993596">
    <property type="protein sequence ID" value="KAF2166614.1"/>
    <property type="molecule type" value="Genomic_DNA"/>
</dbReference>
<feature type="compositionally biased region" description="Polar residues" evidence="1">
    <location>
        <begin position="1"/>
        <end position="10"/>
    </location>
</feature>
<protein>
    <submittedName>
        <fullName evidence="2">Uncharacterized protein</fullName>
    </submittedName>
</protein>
<sequence length="182" mass="20617">MAASIQQMARSITGPRASMIRDSGVNARTLSREEYDRLEAAKAKAAKEEKRELKRKRREEIFPSPPGWNPFAPQARVLFPVADEPETARPVPERETKRIKREVVVADDGKVIKQESPEPEDEGVEIMPQCLKPATRTFDGRLVKQESPEPEAKEWKLVPEWVKPAGVTFDGKVVKAESEDDW</sequence>
<name>A0A6A6CHE7_ZASCE</name>
<accession>A0A6A6CHE7</accession>
<proteinExistence type="predicted"/>
<evidence type="ECO:0000313" key="3">
    <source>
        <dbReference type="Proteomes" id="UP000799537"/>
    </source>
</evidence>